<comment type="caution">
    <text evidence="3">The sequence shown here is derived from an EMBL/GenBank/DDBJ whole genome shotgun (WGS) entry which is preliminary data.</text>
</comment>
<dbReference type="GO" id="GO:0006355">
    <property type="term" value="P:regulation of DNA-templated transcription"/>
    <property type="evidence" value="ECO:0007669"/>
    <property type="project" value="InterPro"/>
</dbReference>
<accession>A0A2T2Y2Y6</accession>
<dbReference type="GO" id="GO:0003677">
    <property type="term" value="F:DNA binding"/>
    <property type="evidence" value="ECO:0007669"/>
    <property type="project" value="UniProtKB-KW"/>
</dbReference>
<dbReference type="SUPFAM" id="SSF46894">
    <property type="entry name" value="C-terminal effector domain of the bipartite response regulators"/>
    <property type="match status" value="1"/>
</dbReference>
<evidence type="ECO:0000256" key="1">
    <source>
        <dbReference type="ARBA" id="ARBA00023125"/>
    </source>
</evidence>
<dbReference type="InterPro" id="IPR000792">
    <property type="entry name" value="Tscrpt_reg_LuxR_C"/>
</dbReference>
<keyword evidence="1" id="KW-0238">DNA-binding</keyword>
<dbReference type="EMBL" id="PYHO01000006">
    <property type="protein sequence ID" value="PSR46861.1"/>
    <property type="molecule type" value="Genomic_DNA"/>
</dbReference>
<feature type="domain" description="HTH luxR-type" evidence="2">
    <location>
        <begin position="113"/>
        <end position="170"/>
    </location>
</feature>
<dbReference type="SMART" id="SM00421">
    <property type="entry name" value="HTH_LUXR"/>
    <property type="match status" value="1"/>
</dbReference>
<dbReference type="InterPro" id="IPR016032">
    <property type="entry name" value="Sig_transdc_resp-reg_C-effctor"/>
</dbReference>
<dbReference type="AlphaFoldDB" id="A0A2T2Y2Y6"/>
<proteinExistence type="predicted"/>
<keyword evidence="4" id="KW-1185">Reference proteome</keyword>
<gene>
    <name evidence="3" type="ORF">C8256_09765</name>
</gene>
<sequence>MCCDDYVRTGHADLWLSDNYLRCGLENILTKVSFGDNAIRYVFLTEHEYAEVINHNYNLRKSRIILLTDGSRFEFLDDLSVYQFPMKSSVEELHEFILSVVNQKGRRAARKNRVLLTPRERRLIDLIKQGKRMADMGDHLDLHIKTIYQTRRALIKKMGCSGAVDLLKKLRSEVFNNWLMESH</sequence>
<reference evidence="3 4" key="1">
    <citation type="submission" date="2018-03" db="EMBL/GenBank/DDBJ databases">
        <title>First report of an OXA-48+CTX-M-M-producing Kluyvera ascorbata clone recovered from patients admitted in a University Hospital in Madrid, Spain.</title>
        <authorList>
            <person name="Hernandez-Garcia M."/>
            <person name="Leon-Sampedro R."/>
            <person name="Perez-Viso B."/>
            <person name="Morosini M.I."/>
            <person name="Lopez-Fresnena N."/>
            <person name="Coque T.M."/>
            <person name="Bonten M."/>
            <person name="Malhotra-Kumar S."/>
            <person name="Ruiz-Garbajosa P."/>
            <person name="Canton R."/>
        </authorList>
    </citation>
    <scope>NUCLEOTIDE SEQUENCE [LARGE SCALE GENOMIC DNA]</scope>
    <source>
        <strain evidence="3 4">KA2</strain>
    </source>
</reference>
<name>A0A2T2Y2Y6_9ENTR</name>
<dbReference type="Proteomes" id="UP000240892">
    <property type="component" value="Unassembled WGS sequence"/>
</dbReference>
<dbReference type="RefSeq" id="WP_106926238.1">
    <property type="nucleotide sequence ID" value="NZ_CABMMU010000006.1"/>
</dbReference>
<evidence type="ECO:0000313" key="4">
    <source>
        <dbReference type="Proteomes" id="UP000240892"/>
    </source>
</evidence>
<dbReference type="InterPro" id="IPR036388">
    <property type="entry name" value="WH-like_DNA-bd_sf"/>
</dbReference>
<evidence type="ECO:0000259" key="2">
    <source>
        <dbReference type="SMART" id="SM00421"/>
    </source>
</evidence>
<protein>
    <submittedName>
        <fullName evidence="3">LuxR family transcriptional regulator</fullName>
    </submittedName>
</protein>
<organism evidence="3 4">
    <name type="scientific">Kluyvera genomosp. 2</name>
    <dbReference type="NCBI Taxonomy" id="2774054"/>
    <lineage>
        <taxon>Bacteria</taxon>
        <taxon>Pseudomonadati</taxon>
        <taxon>Pseudomonadota</taxon>
        <taxon>Gammaproteobacteria</taxon>
        <taxon>Enterobacterales</taxon>
        <taxon>Enterobacteriaceae</taxon>
        <taxon>Kluyvera</taxon>
    </lineage>
</organism>
<dbReference type="Gene3D" id="1.10.10.10">
    <property type="entry name" value="Winged helix-like DNA-binding domain superfamily/Winged helix DNA-binding domain"/>
    <property type="match status" value="1"/>
</dbReference>
<evidence type="ECO:0000313" key="3">
    <source>
        <dbReference type="EMBL" id="PSR46861.1"/>
    </source>
</evidence>